<dbReference type="AlphaFoldDB" id="U7DEJ0"/>
<feature type="domain" description="Peptidase M16 C-terminal" evidence="4">
    <location>
        <begin position="216"/>
        <end position="384"/>
    </location>
</feature>
<evidence type="ECO:0000313" key="5">
    <source>
        <dbReference type="EMBL" id="ERP39346.1"/>
    </source>
</evidence>
<dbReference type="Pfam" id="PF00675">
    <property type="entry name" value="Peptidase_M16"/>
    <property type="match status" value="1"/>
</dbReference>
<evidence type="ECO:0000259" key="3">
    <source>
        <dbReference type="Pfam" id="PF00675"/>
    </source>
</evidence>
<organism evidence="5 6">
    <name type="scientific">Chitinivibrio alkaliphilus ACht1</name>
    <dbReference type="NCBI Taxonomy" id="1313304"/>
    <lineage>
        <taxon>Bacteria</taxon>
        <taxon>Pseudomonadati</taxon>
        <taxon>Fibrobacterota</taxon>
        <taxon>Chitinivibrionia</taxon>
        <taxon>Chitinivibrionales</taxon>
        <taxon>Chitinivibrionaceae</taxon>
        <taxon>Chitinivibrio</taxon>
    </lineage>
</organism>
<evidence type="ECO:0000256" key="1">
    <source>
        <dbReference type="ARBA" id="ARBA00007261"/>
    </source>
</evidence>
<accession>U7DEJ0</accession>
<name>U7DEJ0_9BACT</name>
<feature type="domain" description="Peptidase M16 N-terminal" evidence="3">
    <location>
        <begin position="87"/>
        <end position="187"/>
    </location>
</feature>
<evidence type="ECO:0000259" key="4">
    <source>
        <dbReference type="Pfam" id="PF05193"/>
    </source>
</evidence>
<dbReference type="RefSeq" id="WP_022635706.1">
    <property type="nucleotide sequence ID" value="NZ_ASJR01000001.1"/>
</dbReference>
<dbReference type="InterPro" id="IPR007863">
    <property type="entry name" value="Peptidase_M16_C"/>
</dbReference>
<feature type="chain" id="PRO_5004680814" evidence="2">
    <location>
        <begin position="23"/>
        <end position="479"/>
    </location>
</feature>
<dbReference type="InterPro" id="IPR050361">
    <property type="entry name" value="MPP/UQCRC_Complex"/>
</dbReference>
<proteinExistence type="inferred from homology"/>
<dbReference type="Pfam" id="PF05193">
    <property type="entry name" value="Peptidase_M16_C"/>
    <property type="match status" value="1"/>
</dbReference>
<comment type="caution">
    <text evidence="5">The sequence shown here is derived from an EMBL/GenBank/DDBJ whole genome shotgun (WGS) entry which is preliminary data.</text>
</comment>
<dbReference type="SUPFAM" id="SSF63411">
    <property type="entry name" value="LuxS/MPP-like metallohydrolase"/>
    <property type="match status" value="2"/>
</dbReference>
<comment type="similarity">
    <text evidence="1">Belongs to the peptidase M16 family.</text>
</comment>
<dbReference type="InterPro" id="IPR011249">
    <property type="entry name" value="Metalloenz_LuxS/M16"/>
</dbReference>
<reference evidence="5 6" key="1">
    <citation type="journal article" date="2013" name="Environ. Microbiol.">
        <title>Genome analysis of Chitinivibrio alkaliphilus gen. nov., sp. nov., a novel extremely haloalkaliphilic anaerobic chitinolytic bacterium from the candidate phylum Termite Group 3.</title>
        <authorList>
            <person name="Sorokin D.Y."/>
            <person name="Gumerov V.M."/>
            <person name="Rakitin A.L."/>
            <person name="Beletsky A.V."/>
            <person name="Damste J.S."/>
            <person name="Muyzer G."/>
            <person name="Mardanov A.V."/>
            <person name="Ravin N.V."/>
        </authorList>
    </citation>
    <scope>NUCLEOTIDE SEQUENCE [LARGE SCALE GENOMIC DNA]</scope>
    <source>
        <strain evidence="5 6">ACht1</strain>
    </source>
</reference>
<dbReference type="Proteomes" id="UP000017148">
    <property type="component" value="Unassembled WGS sequence"/>
</dbReference>
<evidence type="ECO:0000256" key="2">
    <source>
        <dbReference type="SAM" id="SignalP"/>
    </source>
</evidence>
<dbReference type="Gene3D" id="3.30.830.10">
    <property type="entry name" value="Metalloenzyme, LuxS/M16 peptidase-like"/>
    <property type="match status" value="2"/>
</dbReference>
<dbReference type="STRING" id="1313304.CALK_0143"/>
<evidence type="ECO:0000313" key="6">
    <source>
        <dbReference type="Proteomes" id="UP000017148"/>
    </source>
</evidence>
<dbReference type="OrthoDB" id="9811314at2"/>
<gene>
    <name evidence="5" type="ORF">CALK_0143</name>
</gene>
<dbReference type="GO" id="GO:0046872">
    <property type="term" value="F:metal ion binding"/>
    <property type="evidence" value="ECO:0007669"/>
    <property type="project" value="InterPro"/>
</dbReference>
<dbReference type="eggNOG" id="COG0612">
    <property type="taxonomic scope" value="Bacteria"/>
</dbReference>
<dbReference type="PANTHER" id="PTHR11851">
    <property type="entry name" value="METALLOPROTEASE"/>
    <property type="match status" value="1"/>
</dbReference>
<dbReference type="EMBL" id="ASJR01000001">
    <property type="protein sequence ID" value="ERP39346.1"/>
    <property type="molecule type" value="Genomic_DNA"/>
</dbReference>
<keyword evidence="6" id="KW-1185">Reference proteome</keyword>
<keyword evidence="2" id="KW-0732">Signal</keyword>
<dbReference type="InterPro" id="IPR011765">
    <property type="entry name" value="Pept_M16_N"/>
</dbReference>
<sequence length="479" mass="54306">MKISLPTLMGALLLCLQITAYAHVTPHPTEISFPDITWDIPEGDSYFHRFSPEVVLFLKEDSTLPIFSLQLTFQGGSSSAAAGWEPYFYDALLFRGGAHDHSPEQVDSLLELYALDVSVRSSTVATRITIRGLSRYWDESLHLLESVLQKPLFDSTEIERTRRQIHQKISTQFSTPHALLQAAWKHRMYPDSPLSLLFTPDEIAEPSTEVIREKLAYHHTFLRDSTALIFALAGDMSKEAISPLAVSMAEKGERRRATNLSIDTPSPTISVVHRPGANQAFVRLGHQTFPRPHKDFYPLTIYNDLLGGGGFHSRLVQEIRSNRGLTYSIRSGLSSSYFYPGTFHVTFSTQNSRVNEALFVTKQMITESLQKKEDTQAVEQAKSRFISSLPSHFRTSEDLVFTYAENYLNTRPFDHFTRYGEILSHITLEDIQESKTRNIHPEEFSIVIVGDTTALFSAPSYDEQHIRDLPYQTLSPEEL</sequence>
<protein>
    <submittedName>
        <fullName evidence="5">Peptidase, M16 family</fullName>
    </submittedName>
</protein>
<dbReference type="PANTHER" id="PTHR11851:SF49">
    <property type="entry name" value="MITOCHONDRIAL-PROCESSING PEPTIDASE SUBUNIT ALPHA"/>
    <property type="match status" value="1"/>
</dbReference>
<feature type="signal peptide" evidence="2">
    <location>
        <begin position="1"/>
        <end position="22"/>
    </location>
</feature>